<proteinExistence type="inferred from homology"/>
<evidence type="ECO:0000256" key="2">
    <source>
        <dbReference type="ARBA" id="ARBA00004742"/>
    </source>
</evidence>
<dbReference type="Proteomes" id="UP000241447">
    <property type="component" value="Plasmid pCBLh4a"/>
</dbReference>
<keyword evidence="7 11" id="KW-0408">Iron</keyword>
<evidence type="ECO:0000256" key="4">
    <source>
        <dbReference type="ARBA" id="ARBA00022432"/>
    </source>
</evidence>
<evidence type="ECO:0000256" key="1">
    <source>
        <dbReference type="ARBA" id="ARBA00001966"/>
    </source>
</evidence>
<dbReference type="SUPFAM" id="SSF143548">
    <property type="entry name" value="Serine metabolism enzymes domain"/>
    <property type="match status" value="1"/>
</dbReference>
<dbReference type="PANTHER" id="PTHR30182:SF1">
    <property type="entry name" value="L-SERINE DEHYDRATASE 1"/>
    <property type="match status" value="1"/>
</dbReference>
<evidence type="ECO:0000256" key="9">
    <source>
        <dbReference type="ARBA" id="ARBA00023239"/>
    </source>
</evidence>
<dbReference type="Pfam" id="PF03313">
    <property type="entry name" value="SDH_alpha"/>
    <property type="match status" value="1"/>
</dbReference>
<evidence type="ECO:0000256" key="3">
    <source>
        <dbReference type="ARBA" id="ARBA00008636"/>
    </source>
</evidence>
<accession>A0A2R4LYH9</accession>
<feature type="domain" description="Serine dehydratase-like alpha subunit" evidence="12">
    <location>
        <begin position="200"/>
        <end position="463"/>
    </location>
</feature>
<dbReference type="Pfam" id="PF03315">
    <property type="entry name" value="SDH_beta"/>
    <property type="match status" value="1"/>
</dbReference>
<evidence type="ECO:0000259" key="13">
    <source>
        <dbReference type="Pfam" id="PF03315"/>
    </source>
</evidence>
<dbReference type="RefSeq" id="WP_107717839.1">
    <property type="nucleotide sequence ID" value="NZ_CP028472.1"/>
</dbReference>
<protein>
    <recommendedName>
        <fullName evidence="11">L-serine dehydratase</fullName>
        <ecNumber evidence="11">4.3.1.17</ecNumber>
    </recommendedName>
</protein>
<dbReference type="FunFam" id="3.30.1330.90:FF:000001">
    <property type="entry name" value="L-serine ammonia-lyase 1"/>
    <property type="match status" value="1"/>
</dbReference>
<evidence type="ECO:0000256" key="10">
    <source>
        <dbReference type="ARBA" id="ARBA00049406"/>
    </source>
</evidence>
<comment type="cofactor">
    <cofactor evidence="1 11">
        <name>[4Fe-4S] cluster</name>
        <dbReference type="ChEBI" id="CHEBI:49883"/>
    </cofactor>
</comment>
<dbReference type="NCBIfam" id="TIGR00720">
    <property type="entry name" value="sda_mono"/>
    <property type="match status" value="1"/>
</dbReference>
<comment type="catalytic activity">
    <reaction evidence="10 11">
        <text>L-serine = pyruvate + NH4(+)</text>
        <dbReference type="Rhea" id="RHEA:19169"/>
        <dbReference type="ChEBI" id="CHEBI:15361"/>
        <dbReference type="ChEBI" id="CHEBI:28938"/>
        <dbReference type="ChEBI" id="CHEBI:33384"/>
        <dbReference type="EC" id="4.3.1.17"/>
    </reaction>
</comment>
<keyword evidence="4 11" id="KW-0312">Gluconeogenesis</keyword>
<dbReference type="AlphaFoldDB" id="A0A2R4LYH9"/>
<keyword evidence="9 11" id="KW-0456">Lyase</keyword>
<reference evidence="14 15" key="1">
    <citation type="submission" date="2018-03" db="EMBL/GenBank/DDBJ databases">
        <title>The Complete Genome of Celeribacter baekdonensis strain LH4, a Thiosulfate-Oxidizing Alphaproteobacterium Isolated from Gulf of Mexico Continental Slope Sediments.</title>
        <authorList>
            <person name="Flood B.E."/>
            <person name="Bailey J.V."/>
            <person name="Leprich D."/>
        </authorList>
    </citation>
    <scope>NUCLEOTIDE SEQUENCE [LARGE SCALE GENOMIC DNA]</scope>
    <source>
        <strain evidence="14 15">LH4</strain>
        <plasmid evidence="15">Plasmid pcblh4a</plasmid>
    </source>
</reference>
<evidence type="ECO:0000313" key="15">
    <source>
        <dbReference type="Proteomes" id="UP000241447"/>
    </source>
</evidence>
<name>A0A2R4LYH9_9RHOB</name>
<evidence type="ECO:0000256" key="5">
    <source>
        <dbReference type="ARBA" id="ARBA00022485"/>
    </source>
</evidence>
<dbReference type="InterPro" id="IPR029009">
    <property type="entry name" value="ASB_dom_sf"/>
</dbReference>
<dbReference type="KEGG" id="cbak:DA792_01670"/>
<geneLocation type="plasmid" evidence="15">
    <name>pcblh4a</name>
</geneLocation>
<evidence type="ECO:0000256" key="11">
    <source>
        <dbReference type="RuleBase" id="RU366059"/>
    </source>
</evidence>
<evidence type="ECO:0000256" key="6">
    <source>
        <dbReference type="ARBA" id="ARBA00022723"/>
    </source>
</evidence>
<dbReference type="InterPro" id="IPR005130">
    <property type="entry name" value="Ser_deHydtase-like_asu"/>
</dbReference>
<dbReference type="GO" id="GO:0051539">
    <property type="term" value="F:4 iron, 4 sulfur cluster binding"/>
    <property type="evidence" value="ECO:0007669"/>
    <property type="project" value="UniProtKB-UniRule"/>
</dbReference>
<dbReference type="GO" id="GO:0009063">
    <property type="term" value="P:amino acid catabolic process"/>
    <property type="evidence" value="ECO:0007669"/>
    <property type="project" value="UniProtKB-ARBA"/>
</dbReference>
<dbReference type="PANTHER" id="PTHR30182">
    <property type="entry name" value="L-SERINE DEHYDRATASE"/>
    <property type="match status" value="1"/>
</dbReference>
<evidence type="ECO:0000313" key="14">
    <source>
        <dbReference type="EMBL" id="AVW89918.1"/>
    </source>
</evidence>
<organism evidence="14 15">
    <name type="scientific">Celeribacter baekdonensis</name>
    <dbReference type="NCBI Taxonomy" id="875171"/>
    <lineage>
        <taxon>Bacteria</taxon>
        <taxon>Pseudomonadati</taxon>
        <taxon>Pseudomonadota</taxon>
        <taxon>Alphaproteobacteria</taxon>
        <taxon>Rhodobacterales</taxon>
        <taxon>Roseobacteraceae</taxon>
        <taxon>Celeribacter</taxon>
    </lineage>
</organism>
<dbReference type="InterPro" id="IPR005131">
    <property type="entry name" value="Ser_deHydtase_bsu"/>
</dbReference>
<evidence type="ECO:0000259" key="12">
    <source>
        <dbReference type="Pfam" id="PF03313"/>
    </source>
</evidence>
<keyword evidence="6 11" id="KW-0479">Metal-binding</keyword>
<sequence>MFLSVFDVFKIGIGPSSSHTMGPMVAAARFIEELHDRNFNIPGAGKLHRLGASLHGSLAFTGKGHATDRAVLLGFCGYTPETLDPNTIDEIEDRVRREKVVHLGGLGTLAFDPDVDLVFDWGPPLEGHANGLILKAFDEAGNAYQTRTFYSIGGGFVVTAEELAAQKSGTQSLHDEKAARAFPYPFGSAKEMLDMGITSGKTIAEMKRANERKVYGADLEPKLDRIIATMNECIDRGLAQDGILPGGLNVKRRAKGIHESLKAEQGLNITAPHVANDWMSVYAMAVNEENAAGGRVVTSPTNGAAGVVPAVMRYYRHHCLGATDAKLRDFLLVAAAIGGLIKHNASISGAEVGCQGEVGSAAAMAAGALCAVLGGTNAQVENAAEIALEHHLGMTCDPAAGLVQVPCIERNALGAIKAVSAASLSLRGDGTHFMPLDNCIQVMLETGRDMNLKYKETSTGGIAVNLPEC</sequence>
<dbReference type="EMBL" id="CP028472">
    <property type="protein sequence ID" value="AVW89918.1"/>
    <property type="molecule type" value="Genomic_DNA"/>
</dbReference>
<keyword evidence="8 11" id="KW-0411">Iron-sulfur</keyword>
<comment type="similarity">
    <text evidence="3 11">Belongs to the iron-sulfur dependent L-serine dehydratase family.</text>
</comment>
<dbReference type="InterPro" id="IPR051318">
    <property type="entry name" value="Fe-S_L-Ser"/>
</dbReference>
<dbReference type="GO" id="GO:0046872">
    <property type="term" value="F:metal ion binding"/>
    <property type="evidence" value="ECO:0007669"/>
    <property type="project" value="UniProtKB-KW"/>
</dbReference>
<dbReference type="InterPro" id="IPR004644">
    <property type="entry name" value="Fe-S_L-Ser_mono"/>
</dbReference>
<dbReference type="Gene3D" id="3.30.1330.90">
    <property type="entry name" value="D-3-phosphoglycerate dehydrogenase, domain 3"/>
    <property type="match status" value="1"/>
</dbReference>
<keyword evidence="14" id="KW-0614">Plasmid</keyword>
<gene>
    <name evidence="14" type="ORF">DA792_01670</name>
</gene>
<feature type="domain" description="Serine dehydratase beta chain" evidence="13">
    <location>
        <begin position="4"/>
        <end position="161"/>
    </location>
</feature>
<keyword evidence="5 11" id="KW-0004">4Fe-4S</keyword>
<evidence type="ECO:0000256" key="8">
    <source>
        <dbReference type="ARBA" id="ARBA00023014"/>
    </source>
</evidence>
<dbReference type="EC" id="4.3.1.17" evidence="11"/>
<dbReference type="OrthoDB" id="9805537at2"/>
<dbReference type="GO" id="GO:0003941">
    <property type="term" value="F:L-serine ammonia-lyase activity"/>
    <property type="evidence" value="ECO:0007669"/>
    <property type="project" value="UniProtKB-UniRule"/>
</dbReference>
<comment type="pathway">
    <text evidence="2">Carbohydrate biosynthesis; gluconeogenesis.</text>
</comment>
<evidence type="ECO:0000256" key="7">
    <source>
        <dbReference type="ARBA" id="ARBA00023004"/>
    </source>
</evidence>
<dbReference type="GO" id="GO:0006094">
    <property type="term" value="P:gluconeogenesis"/>
    <property type="evidence" value="ECO:0007669"/>
    <property type="project" value="UniProtKB-KW"/>
</dbReference>